<dbReference type="EMBL" id="MU276207">
    <property type="protein sequence ID" value="KAI0040317.1"/>
    <property type="molecule type" value="Genomic_DNA"/>
</dbReference>
<organism evidence="1 2">
    <name type="scientific">Auriscalpium vulgare</name>
    <dbReference type="NCBI Taxonomy" id="40419"/>
    <lineage>
        <taxon>Eukaryota</taxon>
        <taxon>Fungi</taxon>
        <taxon>Dikarya</taxon>
        <taxon>Basidiomycota</taxon>
        <taxon>Agaricomycotina</taxon>
        <taxon>Agaricomycetes</taxon>
        <taxon>Russulales</taxon>
        <taxon>Auriscalpiaceae</taxon>
        <taxon>Auriscalpium</taxon>
    </lineage>
</organism>
<evidence type="ECO:0000313" key="2">
    <source>
        <dbReference type="Proteomes" id="UP000814033"/>
    </source>
</evidence>
<evidence type="ECO:0000313" key="1">
    <source>
        <dbReference type="EMBL" id="KAI0040317.1"/>
    </source>
</evidence>
<reference evidence="1" key="2">
    <citation type="journal article" date="2022" name="New Phytol.">
        <title>Evolutionary transition to the ectomycorrhizal habit in the genomes of a hyperdiverse lineage of mushroom-forming fungi.</title>
        <authorList>
            <person name="Looney B."/>
            <person name="Miyauchi S."/>
            <person name="Morin E."/>
            <person name="Drula E."/>
            <person name="Courty P.E."/>
            <person name="Kohler A."/>
            <person name="Kuo A."/>
            <person name="LaButti K."/>
            <person name="Pangilinan J."/>
            <person name="Lipzen A."/>
            <person name="Riley R."/>
            <person name="Andreopoulos W."/>
            <person name="He G."/>
            <person name="Johnson J."/>
            <person name="Nolan M."/>
            <person name="Tritt A."/>
            <person name="Barry K.W."/>
            <person name="Grigoriev I.V."/>
            <person name="Nagy L.G."/>
            <person name="Hibbett D."/>
            <person name="Henrissat B."/>
            <person name="Matheny P.B."/>
            <person name="Labbe J."/>
            <person name="Martin F.M."/>
        </authorList>
    </citation>
    <scope>NUCLEOTIDE SEQUENCE</scope>
    <source>
        <strain evidence="1">FP105234-sp</strain>
    </source>
</reference>
<proteinExistence type="predicted"/>
<keyword evidence="2" id="KW-1185">Reference proteome</keyword>
<sequence>MYTLQGLGTIDWIYAVPSHGGCDSPQGVGELVNSLRGCDVPNRWPRQSRTTPSTRCLHDRTSAASPLPLALSPHGRRLPRVLRSASEAPPARRRAKQRRSILYSLEAVLWTVLLPQEYLVLHGVWAPSTPRHLNLDIFPQIGLLLVANALGARHGAVGRHRRCLQSGAAQRGGPVQVLR</sequence>
<accession>A0ACB8R8T8</accession>
<dbReference type="Proteomes" id="UP000814033">
    <property type="component" value="Unassembled WGS sequence"/>
</dbReference>
<name>A0ACB8R8T8_9AGAM</name>
<comment type="caution">
    <text evidence="1">The sequence shown here is derived from an EMBL/GenBank/DDBJ whole genome shotgun (WGS) entry which is preliminary data.</text>
</comment>
<protein>
    <submittedName>
        <fullName evidence="1">Uncharacterized protein</fullName>
    </submittedName>
</protein>
<gene>
    <name evidence="1" type="ORF">FA95DRAFT_899391</name>
</gene>
<reference evidence="1" key="1">
    <citation type="submission" date="2021-02" db="EMBL/GenBank/DDBJ databases">
        <authorList>
            <consortium name="DOE Joint Genome Institute"/>
            <person name="Ahrendt S."/>
            <person name="Looney B.P."/>
            <person name="Miyauchi S."/>
            <person name="Morin E."/>
            <person name="Drula E."/>
            <person name="Courty P.E."/>
            <person name="Chicoki N."/>
            <person name="Fauchery L."/>
            <person name="Kohler A."/>
            <person name="Kuo A."/>
            <person name="Labutti K."/>
            <person name="Pangilinan J."/>
            <person name="Lipzen A."/>
            <person name="Riley R."/>
            <person name="Andreopoulos W."/>
            <person name="He G."/>
            <person name="Johnson J."/>
            <person name="Barry K.W."/>
            <person name="Grigoriev I.V."/>
            <person name="Nagy L."/>
            <person name="Hibbett D."/>
            <person name="Henrissat B."/>
            <person name="Matheny P.B."/>
            <person name="Labbe J."/>
            <person name="Martin F."/>
        </authorList>
    </citation>
    <scope>NUCLEOTIDE SEQUENCE</scope>
    <source>
        <strain evidence="1">FP105234-sp</strain>
    </source>
</reference>